<evidence type="ECO:0000256" key="1">
    <source>
        <dbReference type="ARBA" id="ARBA00004498"/>
    </source>
</evidence>
<comment type="subcellular location">
    <subcellularLocation>
        <location evidence="1">Secreted</location>
        <location evidence="1">Extracellular space</location>
        <location evidence="1">Extracellular matrix</location>
    </subcellularLocation>
</comment>
<keyword evidence="3" id="KW-0272">Extracellular matrix</keyword>
<keyword evidence="2" id="KW-0964">Secreted</keyword>
<dbReference type="SUPFAM" id="SSF57184">
    <property type="entry name" value="Growth factor receptor domain"/>
    <property type="match status" value="1"/>
</dbReference>
<feature type="domain" description="Nidogen G2 beta-barrel" evidence="7">
    <location>
        <begin position="40"/>
        <end position="262"/>
    </location>
</feature>
<organism evidence="8 9">
    <name type="scientific">Ranatra chinensis</name>
    <dbReference type="NCBI Taxonomy" id="642074"/>
    <lineage>
        <taxon>Eukaryota</taxon>
        <taxon>Metazoa</taxon>
        <taxon>Ecdysozoa</taxon>
        <taxon>Arthropoda</taxon>
        <taxon>Hexapoda</taxon>
        <taxon>Insecta</taxon>
        <taxon>Pterygota</taxon>
        <taxon>Neoptera</taxon>
        <taxon>Paraneoptera</taxon>
        <taxon>Hemiptera</taxon>
        <taxon>Heteroptera</taxon>
        <taxon>Panheteroptera</taxon>
        <taxon>Nepomorpha</taxon>
        <taxon>Nepidae</taxon>
        <taxon>Ranatrinae</taxon>
        <taxon>Ranatra</taxon>
    </lineage>
</organism>
<dbReference type="EMBL" id="JBFDAA010000123">
    <property type="protein sequence ID" value="KAL1109917.1"/>
    <property type="molecule type" value="Genomic_DNA"/>
</dbReference>
<accession>A0ABD0XTC1</accession>
<evidence type="ECO:0000259" key="7">
    <source>
        <dbReference type="PROSITE" id="PS50993"/>
    </source>
</evidence>
<protein>
    <recommendedName>
        <fullName evidence="7">Nidogen G2 beta-barrel domain-containing protein</fullName>
    </recommendedName>
</protein>
<dbReference type="AlphaFoldDB" id="A0ABD0XTC1"/>
<evidence type="ECO:0000313" key="8">
    <source>
        <dbReference type="EMBL" id="KAL1109917.1"/>
    </source>
</evidence>
<name>A0ABD0XTC1_9HEMI</name>
<dbReference type="Proteomes" id="UP001558652">
    <property type="component" value="Unassembled WGS sequence"/>
</dbReference>
<dbReference type="SUPFAM" id="SSF54511">
    <property type="entry name" value="GFP-like"/>
    <property type="match status" value="1"/>
</dbReference>
<keyword evidence="5" id="KW-0106">Calcium</keyword>
<dbReference type="InterPro" id="IPR009030">
    <property type="entry name" value="Growth_fac_rcpt_cys_sf"/>
</dbReference>
<evidence type="ECO:0000256" key="6">
    <source>
        <dbReference type="ARBA" id="ARBA00023180"/>
    </source>
</evidence>
<evidence type="ECO:0000256" key="2">
    <source>
        <dbReference type="ARBA" id="ARBA00022525"/>
    </source>
</evidence>
<evidence type="ECO:0000256" key="3">
    <source>
        <dbReference type="ARBA" id="ARBA00022530"/>
    </source>
</evidence>
<keyword evidence="6" id="KW-0325">Glycoprotein</keyword>
<proteinExistence type="predicted"/>
<evidence type="ECO:0000256" key="4">
    <source>
        <dbReference type="ARBA" id="ARBA00022729"/>
    </source>
</evidence>
<gene>
    <name evidence="8" type="ORF">AAG570_014151</name>
</gene>
<dbReference type="PROSITE" id="PS50993">
    <property type="entry name" value="NIDOGEN_G2"/>
    <property type="match status" value="1"/>
</dbReference>
<dbReference type="InterPro" id="IPR006605">
    <property type="entry name" value="G2_nidogen/fibulin_G2F"/>
</dbReference>
<dbReference type="Gene3D" id="2.40.155.10">
    <property type="entry name" value="Green fluorescent protein"/>
    <property type="match status" value="1"/>
</dbReference>
<keyword evidence="9" id="KW-1185">Reference proteome</keyword>
<sequence length="289" mass="32165">MTGSIYCHSKADCFDTTEGFCCKCQPKYYGNGRNCFMDGIPLRVNGKVNISVNNISVQNLDLQAYVVTTDGRSYTAVSQMPQVLGPSMQLVESLGGVIAWLFARPINDAKNGFQLTGGILNHTVSLQFDTNHRILVKQRYLGLDVYDQLKMESEVTGTLPFLEQGTVLKMPDFQAWFSKISSGVFRSQSEHVVQIENSTVTFLFQKDETIEFNEYCSDANQDFVNLRLKSARNFILFDTKEGILRFSSTNKVSKSSGIEDPCIEGHAKCVANSSCIAQEDTFKCVCNPG</sequence>
<evidence type="ECO:0000313" key="9">
    <source>
        <dbReference type="Proteomes" id="UP001558652"/>
    </source>
</evidence>
<dbReference type="SMART" id="SM00682">
    <property type="entry name" value="G2F"/>
    <property type="match status" value="1"/>
</dbReference>
<comment type="caution">
    <text evidence="8">The sequence shown here is derived from an EMBL/GenBank/DDBJ whole genome shotgun (WGS) entry which is preliminary data.</text>
</comment>
<dbReference type="InterPro" id="IPR009017">
    <property type="entry name" value="GFP"/>
</dbReference>
<keyword evidence="4" id="KW-0732">Signal</keyword>
<reference evidence="8 9" key="1">
    <citation type="submission" date="2024-07" db="EMBL/GenBank/DDBJ databases">
        <title>Chromosome-level genome assembly of the water stick insect Ranatra chinensis (Heteroptera: Nepidae).</title>
        <authorList>
            <person name="Liu X."/>
        </authorList>
    </citation>
    <scope>NUCLEOTIDE SEQUENCE [LARGE SCALE GENOMIC DNA]</scope>
    <source>
        <strain evidence="8">Cailab_2021Rc</strain>
        <tissue evidence="8">Muscle</tissue>
    </source>
</reference>
<evidence type="ECO:0000256" key="5">
    <source>
        <dbReference type="ARBA" id="ARBA00022837"/>
    </source>
</evidence>
<dbReference type="Pfam" id="PF07474">
    <property type="entry name" value="G2F"/>
    <property type="match status" value="1"/>
</dbReference>